<proteinExistence type="predicted"/>
<dbReference type="SUPFAM" id="SSF55729">
    <property type="entry name" value="Acyl-CoA N-acyltransferases (Nat)"/>
    <property type="match status" value="1"/>
</dbReference>
<reference evidence="1" key="2">
    <citation type="submission" date="2022-04" db="EMBL/GenBank/DDBJ databases">
        <authorList>
            <person name="Bromfield E.S.P."/>
            <person name="Cloutier S."/>
        </authorList>
    </citation>
    <scope>NUCLEOTIDE SEQUENCE</scope>
    <source>
        <strain evidence="1">1S5</strain>
    </source>
</reference>
<dbReference type="RefSeq" id="WP_166103967.1">
    <property type="nucleotide sequence ID" value="NZ_CP096251.1"/>
</dbReference>
<sequence length="178" mass="19500">MRTNYNNAYGQSVDQQRDALAGTSGADMTAFTAALAAEGPTSFAVEKRTGESVRLHRASSNFGNVQNLSLFSDASQHNKVGTMTVAPVRDSLRILTIENVGRSRYKGVGTAMIEVADHIRESAGLSTLSLLSQDEGASEFFYKKGFRFTDEDKNAEMRTLISNPRYASDEILMGEMER</sequence>
<dbReference type="AlphaFoldDB" id="A0A8T5VH83"/>
<gene>
    <name evidence="1" type="ORF">HAP41_0000007335</name>
</gene>
<evidence type="ECO:0000313" key="1">
    <source>
        <dbReference type="EMBL" id="UPT88816.1"/>
    </source>
</evidence>
<dbReference type="InterPro" id="IPR016181">
    <property type="entry name" value="Acyl_CoA_acyltransferase"/>
</dbReference>
<dbReference type="Proteomes" id="UP000551709">
    <property type="component" value="Chromosome"/>
</dbReference>
<name>A0A8T5VH83_9BRAD</name>
<protein>
    <submittedName>
        <fullName evidence="1">Uncharacterized protein</fullName>
    </submittedName>
</protein>
<organism evidence="1 2">
    <name type="scientific">Bradyrhizobium barranii subsp. apii</name>
    <dbReference type="NCBI Taxonomy" id="2819348"/>
    <lineage>
        <taxon>Bacteria</taxon>
        <taxon>Pseudomonadati</taxon>
        <taxon>Pseudomonadota</taxon>
        <taxon>Alphaproteobacteria</taxon>
        <taxon>Hyphomicrobiales</taxon>
        <taxon>Nitrobacteraceae</taxon>
        <taxon>Bradyrhizobium</taxon>
        <taxon>Bradyrhizobium barranii</taxon>
    </lineage>
</organism>
<accession>A0A8T5VH83</accession>
<dbReference type="EMBL" id="CP096255">
    <property type="protein sequence ID" value="UPT88816.1"/>
    <property type="molecule type" value="Genomic_DNA"/>
</dbReference>
<evidence type="ECO:0000313" key="2">
    <source>
        <dbReference type="Proteomes" id="UP000551709"/>
    </source>
</evidence>
<reference evidence="1" key="1">
    <citation type="journal article" date="2017" name="Syst. Appl. Microbiol.">
        <title>Soybeans inoculated with root zone soils of Canadian native legumes harbour diverse and novel Bradyrhizobium spp. that possess agricultural potential.</title>
        <authorList>
            <person name="Bromfield E.S.P."/>
            <person name="Cloutier S."/>
            <person name="Tambong J.T."/>
            <person name="Tran Thi T.V."/>
        </authorList>
    </citation>
    <scope>NUCLEOTIDE SEQUENCE</scope>
    <source>
        <strain evidence="1">1S5</strain>
    </source>
</reference>